<accession>A0A7X0MWU8</accession>
<organism evidence="1 2">
    <name type="scientific">Pseudoteredinibacter isoporae</name>
    <dbReference type="NCBI Taxonomy" id="570281"/>
    <lineage>
        <taxon>Bacteria</taxon>
        <taxon>Pseudomonadati</taxon>
        <taxon>Pseudomonadota</taxon>
        <taxon>Gammaproteobacteria</taxon>
        <taxon>Cellvibrionales</taxon>
        <taxon>Cellvibrionaceae</taxon>
        <taxon>Pseudoteredinibacter</taxon>
    </lineage>
</organism>
<reference evidence="1 2" key="1">
    <citation type="submission" date="2020-08" db="EMBL/GenBank/DDBJ databases">
        <title>Genomic Encyclopedia of Type Strains, Phase IV (KMG-IV): sequencing the most valuable type-strain genomes for metagenomic binning, comparative biology and taxonomic classification.</title>
        <authorList>
            <person name="Goeker M."/>
        </authorList>
    </citation>
    <scope>NUCLEOTIDE SEQUENCE [LARGE SCALE GENOMIC DNA]</scope>
    <source>
        <strain evidence="1 2">DSM 22368</strain>
    </source>
</reference>
<dbReference type="RefSeq" id="WP_166845570.1">
    <property type="nucleotide sequence ID" value="NZ_JAAONY010000002.1"/>
</dbReference>
<proteinExistence type="predicted"/>
<dbReference type="PANTHER" id="PTHR39456">
    <property type="entry name" value="METAL-DEPENDENT HYDROLASE"/>
    <property type="match status" value="1"/>
</dbReference>
<dbReference type="Pfam" id="PF10118">
    <property type="entry name" value="Metal_hydrol"/>
    <property type="match status" value="1"/>
</dbReference>
<protein>
    <recommendedName>
        <fullName evidence="3">Metal-dependent hydrolase</fullName>
    </recommendedName>
</protein>
<dbReference type="InterPro" id="IPR016516">
    <property type="entry name" value="UCP07580"/>
</dbReference>
<evidence type="ECO:0000313" key="2">
    <source>
        <dbReference type="Proteomes" id="UP000528457"/>
    </source>
</evidence>
<evidence type="ECO:0008006" key="3">
    <source>
        <dbReference type="Google" id="ProtNLM"/>
    </source>
</evidence>
<dbReference type="Proteomes" id="UP000528457">
    <property type="component" value="Unassembled WGS sequence"/>
</dbReference>
<evidence type="ECO:0000313" key="1">
    <source>
        <dbReference type="EMBL" id="MBB6522600.1"/>
    </source>
</evidence>
<keyword evidence="2" id="KW-1185">Reference proteome</keyword>
<gene>
    <name evidence="1" type="ORF">HNR48_002885</name>
</gene>
<dbReference type="InParanoid" id="A0A7X0MWU8"/>
<dbReference type="EMBL" id="JACHHT010000002">
    <property type="protein sequence ID" value="MBB6522600.1"/>
    <property type="molecule type" value="Genomic_DNA"/>
</dbReference>
<dbReference type="PIRSF" id="PIRSF007580">
    <property type="entry name" value="UCP07580"/>
    <property type="match status" value="1"/>
</dbReference>
<name>A0A7X0MWU8_9GAMM</name>
<dbReference type="PANTHER" id="PTHR39456:SF1">
    <property type="entry name" value="METAL-DEPENDENT HYDROLASE"/>
    <property type="match status" value="1"/>
</dbReference>
<comment type="caution">
    <text evidence="1">The sequence shown here is derived from an EMBL/GenBank/DDBJ whole genome shotgun (WGS) entry which is preliminary data.</text>
</comment>
<dbReference type="AlphaFoldDB" id="A0A7X0MWU8"/>
<sequence length="277" mass="33074">MSQQSHTPEHVDIQPRNREHEIADRLSRDWYGDHPFKTAWFNAMSITFPLGEKFFIDSVRHFANNIDDPKLKQEIRGFCGQENVHRREHERYNESLCSQRGYDLEYMENRLKKKLALTDKMYTPLERLSMTAALEHITAIMAEWALDPESSMAQEADPLMRELWDWHAVEEMEHKAVAFDVFRAVGGDEKMRKKALKRSTFFLLLDIFVHLVHMLKRNGQLWNLKIWWQGMGFLFGKQGILRLIYPMWKEYYQDGFHPWDRDTQEQLHRWEAAQASS</sequence>